<evidence type="ECO:0000313" key="1">
    <source>
        <dbReference type="EMBL" id="KAB0613722.1"/>
    </source>
</evidence>
<evidence type="ECO:0000313" key="2">
    <source>
        <dbReference type="Proteomes" id="UP000423641"/>
    </source>
</evidence>
<organism evidence="1 2">
    <name type="scientific">Campylobacter hyointestinalis subsp. lawsonii</name>
    <dbReference type="NCBI Taxonomy" id="91353"/>
    <lineage>
        <taxon>Bacteria</taxon>
        <taxon>Pseudomonadati</taxon>
        <taxon>Campylobacterota</taxon>
        <taxon>Epsilonproteobacteria</taxon>
        <taxon>Campylobacterales</taxon>
        <taxon>Campylobacteraceae</taxon>
        <taxon>Campylobacter</taxon>
    </lineage>
</organism>
<protein>
    <recommendedName>
        <fullName evidence="3">Restriction endonuclease</fullName>
    </recommendedName>
</protein>
<comment type="caution">
    <text evidence="1">The sequence shown here is derived from an EMBL/GenBank/DDBJ whole genome shotgun (WGS) entry which is preliminary data.</text>
</comment>
<gene>
    <name evidence="1" type="ORF">F7P66_03335</name>
</gene>
<reference evidence="1 2" key="1">
    <citation type="submission" date="2019-09" db="EMBL/GenBank/DDBJ databases">
        <title>Draft genome sequences of 48 bacterial type strains from the CCUG.</title>
        <authorList>
            <person name="Tunovic T."/>
            <person name="Pineiro-Iglesias B."/>
            <person name="Unosson C."/>
            <person name="Inganas E."/>
            <person name="Ohlen M."/>
            <person name="Cardew S."/>
            <person name="Jensie-Markopoulos S."/>
            <person name="Salva-Serra F."/>
            <person name="Jaen-Luchoro D."/>
            <person name="Karlsson R."/>
            <person name="Svensson-Stadler L."/>
            <person name="Chun J."/>
            <person name="Moore E."/>
        </authorList>
    </citation>
    <scope>NUCLEOTIDE SEQUENCE [LARGE SCALE GENOMIC DNA]</scope>
    <source>
        <strain evidence="1 2">CCUG 34538</strain>
    </source>
</reference>
<proteinExistence type="predicted"/>
<dbReference type="Proteomes" id="UP000423641">
    <property type="component" value="Unassembled WGS sequence"/>
</dbReference>
<dbReference type="GeneID" id="56510920"/>
<dbReference type="AlphaFoldDB" id="A0AAV6EFK2"/>
<accession>A0AAV6EFK2</accession>
<sequence>MIRELLIIDFIKPFLDIKEVKTGNEIYEFFKSICGKNDFNSLYILNFIYKFICSDEVSKRKSSAREFEDLFSVLFGGIVTDTQNRKNLQYEVSEFFANVKDKIAGNKREKADIIFPNGYALSLKTLIAENKEINMGSFEKKVLFDGLGLESFLTERKNNSGIGLGSIPQFTKLLEVLKTAKKSEIFYERFRQMTKFIYGDDLLVAIKENDKLTLNFFSGNEIFEIFSSFCQNTDLTKIINRYEGNSLRIDRDTLLKFCKKVVVLKFDRLQNSVLELINEFDTTLHKNYARYFNGDKNVKNETLQILKDLFENFDNRLKNA</sequence>
<evidence type="ECO:0008006" key="3">
    <source>
        <dbReference type="Google" id="ProtNLM"/>
    </source>
</evidence>
<name>A0AAV6EFK2_CAMHY</name>
<dbReference type="RefSeq" id="WP_112000066.1">
    <property type="nucleotide sequence ID" value="NZ_CP053828.1"/>
</dbReference>
<dbReference type="EMBL" id="VZON01000002">
    <property type="protein sequence ID" value="KAB0613722.1"/>
    <property type="molecule type" value="Genomic_DNA"/>
</dbReference>